<proteinExistence type="predicted"/>
<comment type="caution">
    <text evidence="1">The sequence shown here is derived from an EMBL/GenBank/DDBJ whole genome shotgun (WGS) entry which is preliminary data.</text>
</comment>
<gene>
    <name evidence="1" type="ORF">J2Z48_000599</name>
</gene>
<evidence type="ECO:0000313" key="2">
    <source>
        <dbReference type="Proteomes" id="UP001238450"/>
    </source>
</evidence>
<sequence length="34" mass="3532">MENLSGLSVTFTTHAKPVIGKALLCMGQNTINAA</sequence>
<evidence type="ECO:0000313" key="1">
    <source>
        <dbReference type="EMBL" id="MDQ0416435.1"/>
    </source>
</evidence>
<organism evidence="1 2">
    <name type="scientific">Croceifilum oryzae</name>
    <dbReference type="NCBI Taxonomy" id="1553429"/>
    <lineage>
        <taxon>Bacteria</taxon>
        <taxon>Bacillati</taxon>
        <taxon>Bacillota</taxon>
        <taxon>Bacilli</taxon>
        <taxon>Bacillales</taxon>
        <taxon>Thermoactinomycetaceae</taxon>
        <taxon>Croceifilum</taxon>
    </lineage>
</organism>
<dbReference type="EMBL" id="JAUSUV010000002">
    <property type="protein sequence ID" value="MDQ0416435.1"/>
    <property type="molecule type" value="Genomic_DNA"/>
</dbReference>
<dbReference type="Proteomes" id="UP001238450">
    <property type="component" value="Unassembled WGS sequence"/>
</dbReference>
<keyword evidence="2" id="KW-1185">Reference proteome</keyword>
<name>A0AAJ1TCN7_9BACL</name>
<dbReference type="AlphaFoldDB" id="A0AAJ1TCN7"/>
<protein>
    <submittedName>
        <fullName evidence="1">Uncharacterized protein</fullName>
    </submittedName>
</protein>
<reference evidence="1 2" key="1">
    <citation type="submission" date="2023-07" db="EMBL/GenBank/DDBJ databases">
        <title>Genomic Encyclopedia of Type Strains, Phase IV (KMG-IV): sequencing the most valuable type-strain genomes for metagenomic binning, comparative biology and taxonomic classification.</title>
        <authorList>
            <person name="Goeker M."/>
        </authorList>
    </citation>
    <scope>NUCLEOTIDE SEQUENCE [LARGE SCALE GENOMIC DNA]</scope>
    <source>
        <strain evidence="1 2">DSM 46876</strain>
    </source>
</reference>
<accession>A0AAJ1TCN7</accession>